<evidence type="ECO:0000313" key="3">
    <source>
        <dbReference type="EMBL" id="KAK7540908.1"/>
    </source>
</evidence>
<feature type="region of interest" description="Disordered" evidence="1">
    <location>
        <begin position="99"/>
        <end position="162"/>
    </location>
</feature>
<keyword evidence="4" id="KW-1185">Reference proteome</keyword>
<evidence type="ECO:0000256" key="1">
    <source>
        <dbReference type="SAM" id="MobiDB-lite"/>
    </source>
</evidence>
<gene>
    <name evidence="3" type="ORF">J3D65DRAFT_601006</name>
</gene>
<dbReference type="GeneID" id="92030910"/>
<reference evidence="3 4" key="1">
    <citation type="submission" date="2024-04" db="EMBL/GenBank/DDBJ databases">
        <title>Phyllosticta paracitricarpa is synonymous to the EU quarantine fungus P. citricarpa based on phylogenomic analyses.</title>
        <authorList>
            <consortium name="Lawrence Berkeley National Laboratory"/>
            <person name="Van ingen-buijs V.A."/>
            <person name="Van westerhoven A.C."/>
            <person name="Haridas S."/>
            <person name="Skiadas P."/>
            <person name="Martin F."/>
            <person name="Groenewald J.Z."/>
            <person name="Crous P.W."/>
            <person name="Seidl M.F."/>
        </authorList>
    </citation>
    <scope>NUCLEOTIDE SEQUENCE [LARGE SCALE GENOMIC DNA]</scope>
    <source>
        <strain evidence="3 4">CPC 17464</strain>
    </source>
</reference>
<comment type="caution">
    <text evidence="3">The sequence shown here is derived from an EMBL/GenBank/DDBJ whole genome shotgun (WGS) entry which is preliminary data.</text>
</comment>
<sequence length="162" mass="17871">MAAWLLACQLTLVVGDRFGLLIVGRQKLLRLNKQHAHTVSRLTKTLVVNTINATWLSSLHSVRQVIIPNKNQRIQSPPIPHSHVDGIFDSIVILRPPATVYSRRGGPKKHPSPLPRRSTITSETASTKHTHRPESPQSALPVSVHAAATAGKELKCKESRRS</sequence>
<keyword evidence="2" id="KW-0732">Signal</keyword>
<feature type="compositionally biased region" description="Polar residues" evidence="1">
    <location>
        <begin position="118"/>
        <end position="127"/>
    </location>
</feature>
<dbReference type="RefSeq" id="XP_066657839.1">
    <property type="nucleotide sequence ID" value="XM_066798004.1"/>
</dbReference>
<feature type="compositionally biased region" description="Basic and acidic residues" evidence="1">
    <location>
        <begin position="152"/>
        <end position="162"/>
    </location>
</feature>
<evidence type="ECO:0000256" key="2">
    <source>
        <dbReference type="SAM" id="SignalP"/>
    </source>
</evidence>
<dbReference type="EMBL" id="JBBPEH010000003">
    <property type="protein sequence ID" value="KAK7540908.1"/>
    <property type="molecule type" value="Genomic_DNA"/>
</dbReference>
<evidence type="ECO:0000313" key="4">
    <source>
        <dbReference type="Proteomes" id="UP001360953"/>
    </source>
</evidence>
<feature type="chain" id="PRO_5046459401" description="Secreted protein" evidence="2">
    <location>
        <begin position="16"/>
        <end position="162"/>
    </location>
</feature>
<accession>A0ABR1M0B9</accession>
<evidence type="ECO:0008006" key="5">
    <source>
        <dbReference type="Google" id="ProtNLM"/>
    </source>
</evidence>
<dbReference type="Proteomes" id="UP001360953">
    <property type="component" value="Unassembled WGS sequence"/>
</dbReference>
<protein>
    <recommendedName>
        <fullName evidence="5">Secreted protein</fullName>
    </recommendedName>
</protein>
<proteinExistence type="predicted"/>
<name>A0ABR1M0B9_9PEZI</name>
<organism evidence="3 4">
    <name type="scientific">Phyllosticta citribraziliensis</name>
    <dbReference type="NCBI Taxonomy" id="989973"/>
    <lineage>
        <taxon>Eukaryota</taxon>
        <taxon>Fungi</taxon>
        <taxon>Dikarya</taxon>
        <taxon>Ascomycota</taxon>
        <taxon>Pezizomycotina</taxon>
        <taxon>Dothideomycetes</taxon>
        <taxon>Dothideomycetes incertae sedis</taxon>
        <taxon>Botryosphaeriales</taxon>
        <taxon>Phyllostictaceae</taxon>
        <taxon>Phyllosticta</taxon>
    </lineage>
</organism>
<feature type="signal peptide" evidence="2">
    <location>
        <begin position="1"/>
        <end position="15"/>
    </location>
</feature>